<evidence type="ECO:0000256" key="1">
    <source>
        <dbReference type="ARBA" id="ARBA00004141"/>
    </source>
</evidence>
<dbReference type="Pfam" id="PF04932">
    <property type="entry name" value="Wzy_C"/>
    <property type="match status" value="1"/>
</dbReference>
<dbReference type="KEGG" id="acaf:CA12_02430"/>
<gene>
    <name evidence="7" type="ORF">CA12_02430</name>
</gene>
<dbReference type="InterPro" id="IPR051533">
    <property type="entry name" value="WaaL-like"/>
</dbReference>
<keyword evidence="2 5" id="KW-0812">Transmembrane</keyword>
<evidence type="ECO:0000256" key="5">
    <source>
        <dbReference type="SAM" id="Phobius"/>
    </source>
</evidence>
<evidence type="ECO:0000313" key="8">
    <source>
        <dbReference type="Proteomes" id="UP000318741"/>
    </source>
</evidence>
<dbReference type="InterPro" id="IPR007016">
    <property type="entry name" value="O-antigen_ligase-rel_domated"/>
</dbReference>
<reference evidence="7 8" key="1">
    <citation type="submission" date="2019-02" db="EMBL/GenBank/DDBJ databases">
        <title>Deep-cultivation of Planctomycetes and their phenomic and genomic characterization uncovers novel biology.</title>
        <authorList>
            <person name="Wiegand S."/>
            <person name="Jogler M."/>
            <person name="Boedeker C."/>
            <person name="Pinto D."/>
            <person name="Vollmers J."/>
            <person name="Rivas-Marin E."/>
            <person name="Kohn T."/>
            <person name="Peeters S.H."/>
            <person name="Heuer A."/>
            <person name="Rast P."/>
            <person name="Oberbeckmann S."/>
            <person name="Bunk B."/>
            <person name="Jeske O."/>
            <person name="Meyerdierks A."/>
            <person name="Storesund J.E."/>
            <person name="Kallscheuer N."/>
            <person name="Luecker S."/>
            <person name="Lage O.M."/>
            <person name="Pohl T."/>
            <person name="Merkel B.J."/>
            <person name="Hornburger P."/>
            <person name="Mueller R.-W."/>
            <person name="Bruemmer F."/>
            <person name="Labrenz M."/>
            <person name="Spormann A.M."/>
            <person name="Op den Camp H."/>
            <person name="Overmann J."/>
            <person name="Amann R."/>
            <person name="Jetten M.S.M."/>
            <person name="Mascher T."/>
            <person name="Medema M.H."/>
            <person name="Devos D.P."/>
            <person name="Kaster A.-K."/>
            <person name="Ovreas L."/>
            <person name="Rohde M."/>
            <person name="Galperin M.Y."/>
            <person name="Jogler C."/>
        </authorList>
    </citation>
    <scope>NUCLEOTIDE SEQUENCE [LARGE SCALE GENOMIC DNA]</scope>
    <source>
        <strain evidence="7 8">CA12</strain>
    </source>
</reference>
<name>A0A517P496_9PLAN</name>
<feature type="transmembrane region" description="Helical" evidence="5">
    <location>
        <begin position="242"/>
        <end position="260"/>
    </location>
</feature>
<proteinExistence type="predicted"/>
<dbReference type="PANTHER" id="PTHR37422:SF23">
    <property type="entry name" value="TEICHURONIC ACID BIOSYNTHESIS PROTEIN TUAE"/>
    <property type="match status" value="1"/>
</dbReference>
<dbReference type="GO" id="GO:0016874">
    <property type="term" value="F:ligase activity"/>
    <property type="evidence" value="ECO:0007669"/>
    <property type="project" value="UniProtKB-KW"/>
</dbReference>
<keyword evidence="3 5" id="KW-1133">Transmembrane helix</keyword>
<keyword evidence="8" id="KW-1185">Reference proteome</keyword>
<dbReference type="Proteomes" id="UP000318741">
    <property type="component" value="Chromosome"/>
</dbReference>
<dbReference type="EMBL" id="CP036265">
    <property type="protein sequence ID" value="QDT14175.1"/>
    <property type="molecule type" value="Genomic_DNA"/>
</dbReference>
<comment type="subcellular location">
    <subcellularLocation>
        <location evidence="1">Membrane</location>
        <topology evidence="1">Multi-pass membrane protein</topology>
    </subcellularLocation>
</comment>
<feature type="transmembrane region" description="Helical" evidence="5">
    <location>
        <begin position="397"/>
        <end position="416"/>
    </location>
</feature>
<dbReference type="OrthoDB" id="271729at2"/>
<feature type="transmembrane region" description="Helical" evidence="5">
    <location>
        <begin position="105"/>
        <end position="125"/>
    </location>
</feature>
<evidence type="ECO:0000259" key="6">
    <source>
        <dbReference type="Pfam" id="PF04932"/>
    </source>
</evidence>
<protein>
    <submittedName>
        <fullName evidence="7">O-Antigen ligase</fullName>
    </submittedName>
</protein>
<dbReference type="AlphaFoldDB" id="A0A517P496"/>
<dbReference type="PANTHER" id="PTHR37422">
    <property type="entry name" value="TEICHURONIC ACID BIOSYNTHESIS PROTEIN TUAE"/>
    <property type="match status" value="1"/>
</dbReference>
<feature type="domain" description="O-antigen ligase-related" evidence="6">
    <location>
        <begin position="212"/>
        <end position="343"/>
    </location>
</feature>
<feature type="transmembrane region" description="Helical" evidence="5">
    <location>
        <begin position="341"/>
        <end position="359"/>
    </location>
</feature>
<dbReference type="GO" id="GO:0016020">
    <property type="term" value="C:membrane"/>
    <property type="evidence" value="ECO:0007669"/>
    <property type="project" value="UniProtKB-SubCell"/>
</dbReference>
<feature type="transmembrane region" description="Helical" evidence="5">
    <location>
        <begin position="173"/>
        <end position="192"/>
    </location>
</feature>
<sequence>MLGAVFIYTLLALCCGVGLFRPHWALLGYYGFSTLVPTYNWRWSLSQDAGFQKYLAAACLIGFLVGGLRGNQIKGVSLFACCSLVAYLGLSYISYFMSVNPRDSAWFLSFMWKIVLMAVVGVALLDRPGRLTALVWVFVLAQGYNALRINEDYFRTGIAWYALRGWAYQDNNIYSMLTMPAAGCSLGLMVGGTRTWQRLLAGGIFTLQMHEVMLLASRGAMLGGIAMGAFCFLLIPKTKYSLLAAAAVVTAAALLAGPSVTREFASSFESGEDLDSSADSRFKLWEAGWNITLDYPLLGVGPNAGRRLVPRYYAGGLDTTNKSLHNIIFDISTGSGVPATFAYYSFFIAPWLALLRIWIRGRQVLPSWARVSTLAYLCGLVGYFVSGMFATSPLIETPYGLGALGCAAVLVIRRHLRQLDSAADGIGGGKVDAGTVNDLPTAAA</sequence>
<feature type="transmembrane region" description="Helical" evidence="5">
    <location>
        <begin position="51"/>
        <end position="68"/>
    </location>
</feature>
<keyword evidence="4 5" id="KW-0472">Membrane</keyword>
<feature type="transmembrane region" description="Helical" evidence="5">
    <location>
        <begin position="75"/>
        <end position="93"/>
    </location>
</feature>
<evidence type="ECO:0000313" key="7">
    <source>
        <dbReference type="EMBL" id="QDT14175.1"/>
    </source>
</evidence>
<evidence type="ECO:0000256" key="3">
    <source>
        <dbReference type="ARBA" id="ARBA00022989"/>
    </source>
</evidence>
<evidence type="ECO:0000256" key="2">
    <source>
        <dbReference type="ARBA" id="ARBA00022692"/>
    </source>
</evidence>
<feature type="transmembrane region" description="Helical" evidence="5">
    <location>
        <begin position="212"/>
        <end position="235"/>
    </location>
</feature>
<accession>A0A517P496</accession>
<keyword evidence="7" id="KW-0436">Ligase</keyword>
<evidence type="ECO:0000256" key="4">
    <source>
        <dbReference type="ARBA" id="ARBA00023136"/>
    </source>
</evidence>
<organism evidence="7 8">
    <name type="scientific">Alienimonas californiensis</name>
    <dbReference type="NCBI Taxonomy" id="2527989"/>
    <lineage>
        <taxon>Bacteria</taxon>
        <taxon>Pseudomonadati</taxon>
        <taxon>Planctomycetota</taxon>
        <taxon>Planctomycetia</taxon>
        <taxon>Planctomycetales</taxon>
        <taxon>Planctomycetaceae</taxon>
        <taxon>Alienimonas</taxon>
    </lineage>
</organism>
<feature type="transmembrane region" description="Helical" evidence="5">
    <location>
        <begin position="371"/>
        <end position="391"/>
    </location>
</feature>